<keyword evidence="4" id="KW-0808">Transferase</keyword>
<dbReference type="InterPro" id="IPR000192">
    <property type="entry name" value="Aminotrans_V_dom"/>
</dbReference>
<dbReference type="Proteomes" id="UP000250140">
    <property type="component" value="Unassembled WGS sequence"/>
</dbReference>
<evidence type="ECO:0000259" key="3">
    <source>
        <dbReference type="Pfam" id="PF00266"/>
    </source>
</evidence>
<keyword evidence="5" id="KW-1185">Reference proteome</keyword>
<dbReference type="Pfam" id="PF00266">
    <property type="entry name" value="Aminotran_5"/>
    <property type="match status" value="1"/>
</dbReference>
<dbReference type="OrthoDB" id="5978656at2759"/>
<dbReference type="SUPFAM" id="SSF53383">
    <property type="entry name" value="PLP-dependent transferases"/>
    <property type="match status" value="1"/>
</dbReference>
<evidence type="ECO:0000313" key="5">
    <source>
        <dbReference type="Proteomes" id="UP000250140"/>
    </source>
</evidence>
<feature type="region of interest" description="Disordered" evidence="2">
    <location>
        <begin position="1"/>
        <end position="25"/>
    </location>
</feature>
<organism evidence="4 5">
    <name type="scientific">Glonium stellatum</name>
    <dbReference type="NCBI Taxonomy" id="574774"/>
    <lineage>
        <taxon>Eukaryota</taxon>
        <taxon>Fungi</taxon>
        <taxon>Dikarya</taxon>
        <taxon>Ascomycota</taxon>
        <taxon>Pezizomycotina</taxon>
        <taxon>Dothideomycetes</taxon>
        <taxon>Pleosporomycetidae</taxon>
        <taxon>Gloniales</taxon>
        <taxon>Gloniaceae</taxon>
        <taxon>Glonium</taxon>
    </lineage>
</organism>
<dbReference type="PANTHER" id="PTHR43092">
    <property type="entry name" value="L-CYSTEINE DESULFHYDRASE"/>
    <property type="match status" value="1"/>
</dbReference>
<protein>
    <submittedName>
        <fullName evidence="4">PLP-dependent transferase</fullName>
    </submittedName>
</protein>
<reference evidence="4 5" key="1">
    <citation type="journal article" date="2016" name="Nat. Commun.">
        <title>Ectomycorrhizal ecology is imprinted in the genome of the dominant symbiotic fungus Cenococcum geophilum.</title>
        <authorList>
            <consortium name="DOE Joint Genome Institute"/>
            <person name="Peter M."/>
            <person name="Kohler A."/>
            <person name="Ohm R.A."/>
            <person name="Kuo A."/>
            <person name="Krutzmann J."/>
            <person name="Morin E."/>
            <person name="Arend M."/>
            <person name="Barry K.W."/>
            <person name="Binder M."/>
            <person name="Choi C."/>
            <person name="Clum A."/>
            <person name="Copeland A."/>
            <person name="Grisel N."/>
            <person name="Haridas S."/>
            <person name="Kipfer T."/>
            <person name="LaButti K."/>
            <person name="Lindquist E."/>
            <person name="Lipzen A."/>
            <person name="Maire R."/>
            <person name="Meier B."/>
            <person name="Mihaltcheva S."/>
            <person name="Molinier V."/>
            <person name="Murat C."/>
            <person name="Poggeler S."/>
            <person name="Quandt C.A."/>
            <person name="Sperisen C."/>
            <person name="Tritt A."/>
            <person name="Tisserant E."/>
            <person name="Crous P.W."/>
            <person name="Henrissat B."/>
            <person name="Nehls U."/>
            <person name="Egli S."/>
            <person name="Spatafora J.W."/>
            <person name="Grigoriev I.V."/>
            <person name="Martin F.M."/>
        </authorList>
    </citation>
    <scope>NUCLEOTIDE SEQUENCE [LARGE SCALE GENOMIC DNA]</scope>
    <source>
        <strain evidence="4 5">CBS 207.34</strain>
    </source>
</reference>
<dbReference type="Gene3D" id="3.40.640.10">
    <property type="entry name" value="Type I PLP-dependent aspartate aminotransferase-like (Major domain)"/>
    <property type="match status" value="1"/>
</dbReference>
<evidence type="ECO:0000256" key="2">
    <source>
        <dbReference type="SAM" id="MobiDB-lite"/>
    </source>
</evidence>
<dbReference type="GO" id="GO:0016740">
    <property type="term" value="F:transferase activity"/>
    <property type="evidence" value="ECO:0007669"/>
    <property type="project" value="UniProtKB-KW"/>
</dbReference>
<keyword evidence="1" id="KW-0663">Pyridoxal phosphate</keyword>
<evidence type="ECO:0000313" key="4">
    <source>
        <dbReference type="EMBL" id="OCL02507.1"/>
    </source>
</evidence>
<feature type="domain" description="Aminotransferase class V" evidence="3">
    <location>
        <begin position="82"/>
        <end position="262"/>
    </location>
</feature>
<proteinExistence type="predicted"/>
<accession>A0A8E2JMG3</accession>
<dbReference type="InterPro" id="IPR015421">
    <property type="entry name" value="PyrdxlP-dep_Trfase_major"/>
</dbReference>
<dbReference type="EMBL" id="KV750940">
    <property type="protein sequence ID" value="OCL02507.1"/>
    <property type="molecule type" value="Genomic_DNA"/>
</dbReference>
<sequence length="460" mass="52119">MASTTLPMREKYTLTESGGAGEERGKIRFGREMRKQFLFDEKYLNLNHGSFGTYPKPIRDVMRQIQDQTEARPDAFIRYTYKELLDESRGAMSTMLNVPVDTLVFVPNATTGINTVLRNLVFEPGDKIMYFATIYGSCEKTVEYITETTPAKAVKVQYTYPVSDDWLVDEFTKKVREEKEAGNKIRIAIFDTVVSMPGVRMPFERLTQVCKEEGVLSCVDAAHGVGHIDMDLGKLDPDFLVTNCHKWLFVPRGCALFYVPVRNQYLLRSTLPTSHGFIPTPRPGQQITNPLPASIKSPFVTNFEFVGTIDNSPYLCIPAALKFRESIGGEEVIRDYCMSLVCTAGKLAAEAFGTEVLENEERTLGNCCFSNFKLPLKLESVQAVVKKLGGKEVGVESVVRDWMSLKMVEEYNTFLAIFFYGNSWWVRFSGQIYLELADFEWAIDVLKTLCDRTLEGEFLK</sequence>
<dbReference type="AlphaFoldDB" id="A0A8E2JMG3"/>
<gene>
    <name evidence="4" type="ORF">AOQ84DRAFT_349077</name>
</gene>
<dbReference type="PANTHER" id="PTHR43092:SF2">
    <property type="entry name" value="HERCYNYLCYSTEINE SULFOXIDE LYASE"/>
    <property type="match status" value="1"/>
</dbReference>
<name>A0A8E2JMG3_9PEZI</name>
<evidence type="ECO:0000256" key="1">
    <source>
        <dbReference type="ARBA" id="ARBA00022898"/>
    </source>
</evidence>
<dbReference type="InterPro" id="IPR015424">
    <property type="entry name" value="PyrdxlP-dep_Trfase"/>
</dbReference>